<accession>A0ABR8WKP3</accession>
<protein>
    <submittedName>
        <fullName evidence="1">Uncharacterized protein</fullName>
    </submittedName>
</protein>
<name>A0ABR8WKP3_9FLAO</name>
<keyword evidence="2" id="KW-1185">Reference proteome</keyword>
<evidence type="ECO:0000313" key="2">
    <source>
        <dbReference type="Proteomes" id="UP000626242"/>
    </source>
</evidence>
<sequence>MSSNLYMFNMQRVLFIAAALHEKGYGKLKIIPSLSPSGLSWRCSFILETDREVIVSKWIQHKFDISLNRIEPSISQLAELFIEEHKDFLKQCIGNNKEYIEWLKGILEILDEEELPYAFSDYFGPTVYWLTSLGKKLYLSHSEAERMEIDSKEVFDYCTMEQIIKSFYQKKGYGTNFKNDLLYLQTSFDKIKNIWLKNLDEIDKVNYIMIAEAPLWGNKRNYIYNPATNFSQFFFKSDLEDALRISIDDKQDFINMCNKIGLLIIDISPFALNQTDTCLSYRTLGKTGYKKLIESTVPFYFEKKIEMMKSKLSPNPKVFFRYKRVKDSFETIIGKTLIEHNVINALEEIGDISQVGGGINKSKLKEIISKRYDS</sequence>
<organism evidence="1 2">
    <name type="scientific">Kaistella pullorum</name>
    <dbReference type="NCBI Taxonomy" id="2763074"/>
    <lineage>
        <taxon>Bacteria</taxon>
        <taxon>Pseudomonadati</taxon>
        <taxon>Bacteroidota</taxon>
        <taxon>Flavobacteriia</taxon>
        <taxon>Flavobacteriales</taxon>
        <taxon>Weeksellaceae</taxon>
        <taxon>Chryseobacterium group</taxon>
        <taxon>Kaistella</taxon>
    </lineage>
</organism>
<dbReference type="Proteomes" id="UP000626242">
    <property type="component" value="Unassembled WGS sequence"/>
</dbReference>
<proteinExistence type="predicted"/>
<gene>
    <name evidence="1" type="ORF">H9628_03155</name>
</gene>
<evidence type="ECO:0000313" key="1">
    <source>
        <dbReference type="EMBL" id="MBD8017458.1"/>
    </source>
</evidence>
<dbReference type="EMBL" id="JACSPS010000001">
    <property type="protein sequence ID" value="MBD8017458.1"/>
    <property type="molecule type" value="Genomic_DNA"/>
</dbReference>
<reference evidence="1 2" key="1">
    <citation type="submission" date="2020-08" db="EMBL/GenBank/DDBJ databases">
        <title>A Genomic Blueprint of the Chicken Gut Microbiome.</title>
        <authorList>
            <person name="Gilroy R."/>
            <person name="Ravi A."/>
            <person name="Getino M."/>
            <person name="Pursley I."/>
            <person name="Horton D.L."/>
            <person name="Alikhan N.-F."/>
            <person name="Baker D."/>
            <person name="Gharbi K."/>
            <person name="Hall N."/>
            <person name="Watson M."/>
            <person name="Adriaenssens E.M."/>
            <person name="Foster-Nyarko E."/>
            <person name="Jarju S."/>
            <person name="Secka A."/>
            <person name="Antonio M."/>
            <person name="Oren A."/>
            <person name="Chaudhuri R."/>
            <person name="La Ragione R.M."/>
            <person name="Hildebrand F."/>
            <person name="Pallen M.J."/>
        </authorList>
    </citation>
    <scope>NUCLEOTIDE SEQUENCE [LARGE SCALE GENOMIC DNA]</scope>
    <source>
        <strain evidence="1 2">Sa1CVA4</strain>
    </source>
</reference>
<dbReference type="RefSeq" id="WP_251832661.1">
    <property type="nucleotide sequence ID" value="NZ_JACSPS010000001.1"/>
</dbReference>
<comment type="caution">
    <text evidence="1">The sequence shown here is derived from an EMBL/GenBank/DDBJ whole genome shotgun (WGS) entry which is preliminary data.</text>
</comment>